<proteinExistence type="inferred from homology"/>
<keyword evidence="1" id="KW-0326">Glycosidase</keyword>
<dbReference type="PANTHER" id="PTHR34876">
    <property type="match status" value="1"/>
</dbReference>
<dbReference type="PANTHER" id="PTHR34876:SF4">
    <property type="entry name" value="1,4-BETA-D-GLUCAN CELLOBIOHYDROLASE C-RELATED"/>
    <property type="match status" value="1"/>
</dbReference>
<protein>
    <recommendedName>
        <fullName evidence="1">Glucanase</fullName>
        <ecNumber evidence="1">3.2.1.-</ecNumber>
    </recommendedName>
</protein>
<gene>
    <name evidence="2" type="ORF">Back2_19280</name>
</gene>
<keyword evidence="1" id="KW-0119">Carbohydrate metabolism</keyword>
<dbReference type="InterPro" id="IPR016288">
    <property type="entry name" value="Beta_cellobiohydrolase"/>
</dbReference>
<name>A0A3G9IVE0_9ACTN</name>
<sequence>MYAPAAIQNRPRVTWLPGPSDKSRTPISSQISTQMDMLRKYIAASQNGNPQALTQLAIFGIFSVQGGEGYIHTPMTSAEVANYHTWITAVAQTLGQTRVAIVLEPDLAITTNPRTTNAATRQQMTNWAAYWFKSHNPRATVYLSAGDADWLTPTQAANLLKASGIQYARGFALGDTHYSTVGSDVMQGTAIVKALGSLGYPGRHFVVDTSDNGRGFGFSQDPSRAVCASKSSRAPCVTLGVPPTWQVTDPRIGLTSTQAYYALRLQDADLWIGRPWNQDQAWPFLPARAKQLAASSPYA</sequence>
<dbReference type="EC" id="3.2.1.-" evidence="1"/>
<dbReference type="GO" id="GO:0004553">
    <property type="term" value="F:hydrolase activity, hydrolyzing O-glycosyl compounds"/>
    <property type="evidence" value="ECO:0007669"/>
    <property type="project" value="InterPro"/>
</dbReference>
<dbReference type="InterPro" id="IPR036434">
    <property type="entry name" value="Beta_cellobiohydrolase_sf"/>
</dbReference>
<keyword evidence="3" id="KW-1185">Reference proteome</keyword>
<dbReference type="KEGG" id="nbe:Back2_19280"/>
<accession>A0A3G9IVE0</accession>
<keyword evidence="1" id="KW-0624">Polysaccharide degradation</keyword>
<dbReference type="GO" id="GO:0030245">
    <property type="term" value="P:cellulose catabolic process"/>
    <property type="evidence" value="ECO:0007669"/>
    <property type="project" value="UniProtKB-KW"/>
</dbReference>
<dbReference type="AlphaFoldDB" id="A0A3G9IVE0"/>
<evidence type="ECO:0000313" key="3">
    <source>
        <dbReference type="Proteomes" id="UP000271573"/>
    </source>
</evidence>
<dbReference type="Pfam" id="PF01341">
    <property type="entry name" value="Glyco_hydro_6"/>
    <property type="match status" value="1"/>
</dbReference>
<organism evidence="2 3">
    <name type="scientific">Nocardioides baekrokdamisoli</name>
    <dbReference type="NCBI Taxonomy" id="1804624"/>
    <lineage>
        <taxon>Bacteria</taxon>
        <taxon>Bacillati</taxon>
        <taxon>Actinomycetota</taxon>
        <taxon>Actinomycetes</taxon>
        <taxon>Propionibacteriales</taxon>
        <taxon>Nocardioidaceae</taxon>
        <taxon>Nocardioides</taxon>
    </lineage>
</organism>
<reference evidence="2 3" key="1">
    <citation type="submission" date="2018-11" db="EMBL/GenBank/DDBJ databases">
        <title>Complete genome sequence of Nocardioides baekrokdamisoli strain KCTC 39748.</title>
        <authorList>
            <person name="Kang S.W."/>
            <person name="Lee K.C."/>
            <person name="Kim K.K."/>
            <person name="Kim J.S."/>
            <person name="Kim D.S."/>
            <person name="Ko S.H."/>
            <person name="Yang S.H."/>
            <person name="Shin Y.K."/>
            <person name="Lee J.S."/>
        </authorList>
    </citation>
    <scope>NUCLEOTIDE SEQUENCE [LARGE SCALE GENOMIC DNA]</scope>
    <source>
        <strain evidence="2 3">KCTC 39748</strain>
    </source>
</reference>
<dbReference type="SUPFAM" id="SSF51989">
    <property type="entry name" value="Glycosyl hydrolases family 6, cellulases"/>
    <property type="match status" value="1"/>
</dbReference>
<comment type="similarity">
    <text evidence="1">Belongs to the glycosyl hydrolase family 6.</text>
</comment>
<dbReference type="EMBL" id="AP019307">
    <property type="protein sequence ID" value="BBH17641.1"/>
    <property type="molecule type" value="Genomic_DNA"/>
</dbReference>
<evidence type="ECO:0000313" key="2">
    <source>
        <dbReference type="EMBL" id="BBH17641.1"/>
    </source>
</evidence>
<keyword evidence="1" id="KW-0136">Cellulose degradation</keyword>
<keyword evidence="1" id="KW-0378">Hydrolase</keyword>
<dbReference type="Proteomes" id="UP000271573">
    <property type="component" value="Chromosome"/>
</dbReference>
<evidence type="ECO:0000256" key="1">
    <source>
        <dbReference type="RuleBase" id="RU361186"/>
    </source>
</evidence>
<dbReference type="Gene3D" id="3.20.20.40">
    <property type="entry name" value="1, 4-beta cellobiohydrolase"/>
    <property type="match status" value="1"/>
</dbReference>
<dbReference type="PRINTS" id="PR00733">
    <property type="entry name" value="GLHYDRLASE6"/>
</dbReference>